<dbReference type="GO" id="GO:0005886">
    <property type="term" value="C:plasma membrane"/>
    <property type="evidence" value="ECO:0007669"/>
    <property type="project" value="UniProtKB-ARBA"/>
</dbReference>
<accession>J3NE90</accession>
<feature type="transmembrane region" description="Helical" evidence="8">
    <location>
        <begin position="1228"/>
        <end position="1251"/>
    </location>
</feature>
<sequence>MACLLKDGFVSYLRGFATITPPIPKQIVKFCGITYSAKIETSTFRYETFGNKLLEWFVQPVRSLSMGQRSTELHILKGIDGYIMPGSMTLLLGPPGSGKSTLLKILAGRIDPGKDHGLTGMALYNDKTAYEVQKSRLIAYVCGQLNKHIPFLSVRETLEFARDCTQGLQPENFTPQMRKFFAYALVEGQDPFLEYVLQILDLKKIENHLVSTISKTDRDKLTTAELALGTYSVILYDQPLASSDASMTYGLVNTIRTIIRIQQSSAVMTLNYLSQQTFDLFDRVTLLGEGHVLYQGPRQDAVTYFAQQGYMKPPHVESWEFLQDIAAENSMQYLVPRSTQRSLEELVECYYSSDHYQDILRVIGMSKELSTYWVESEPGIGLSLRKITTINSDASPDDHQEMEVVVAKLLNKPGTSSGVESTGNIQIGDVINENEPQWVQLKKPYVQPWWTSTRTLIQRQLRILKHLYILGTLRLFQALLYSACVYFLAGLTMENDGKVFFEYLFLMFLVAYFGSSIFFFLSAVSSIPEVANALAGLVVSIFLLFSGFVIYPYNIPHYWKWLMHINPIRWANLSFCDQQFSNGYKESCKEYPEQLNFCKGYRHMVVGKAYLIYAELLTNVSKYHLVPYAIIIGWILFVQLLALMSLNKIEFSEMSHYVPSINKRKLSKNYLYDLETYESSCDDYLEGSIESGRYEFLGLPKLASKTAKIMSEDGSDGSWMEESGVETQPAHLSIPVMPVTLTFMDLSFSRCRKGEKEESLDFQNVTGYAKPGALLAIVGGNNGSTSTLLKCLAGRPPPDGNIIGDLQVNGTRPSTDFTRRVGYVEQLDAHQPYLTICESIQFSASLRLVNGVTKARRQHHVETVLDQLGLRYYANHLVGSLRDGTVKTFEVAKKLTIAVELAANPSILFLEDPLSGLDSSGTSAIMNVFSRLIVSRQTVIATVSYPNARALSYFHQVIILTQDGDQAYFGPVGVNCNEILGYFTEIPRLPPYIQAQNPVSFIMGVIGIGIPRKKVAVADIVGEFQNSYLLEIAKGTITRVTTAENESRKHNNMITGNYNYSASPIRQLGLVLLRTQRFLWRNVHYTYSRFTGCVMVGLLMGSLYFKIKYEDTYGVTSRSLYIYMQTILIGVISANNVVPQIGTDRLAYFREMRSKMYHPILYPLSWVVSEVPYFLVATLAFAGIGNGMAGIGTQTATEFIAYWSVLFLFTLCMTYFGMMVTFLAPSPILAAFLVSIITSMWVSASGVVVVFSDIRFYKWMYWTNPFQYAMNTLTTISFYCDTSQCQTCCSCPRLPDGTYVWDRIAIIRSLNQERVCADVMTLAGMCTMFATLAFLFFIVLKHNLPQTH</sequence>
<feature type="transmembrane region" description="Helical" evidence="8">
    <location>
        <begin position="1120"/>
        <end position="1139"/>
    </location>
</feature>
<dbReference type="PANTHER" id="PTHR19241">
    <property type="entry name" value="ATP-BINDING CASSETTE TRANSPORTER"/>
    <property type="match status" value="1"/>
</dbReference>
<keyword evidence="2" id="KW-0813">Transport</keyword>
<dbReference type="InterPro" id="IPR013525">
    <property type="entry name" value="ABC2_TM"/>
</dbReference>
<keyword evidence="11" id="KW-1185">Reference proteome</keyword>
<feature type="domain" description="ABC transporter" evidence="9">
    <location>
        <begin position="741"/>
        <end position="987"/>
    </location>
</feature>
<dbReference type="HOGENOM" id="CLU_000604_35_3_1"/>
<comment type="subcellular location">
    <subcellularLocation>
        <location evidence="1">Membrane</location>
        <topology evidence="1">Multi-pass membrane protein</topology>
    </subcellularLocation>
</comment>
<dbReference type="Proteomes" id="UP000006038">
    <property type="component" value="Chromosome 12"/>
</dbReference>
<feature type="transmembrane region" description="Helical" evidence="8">
    <location>
        <begin position="1160"/>
        <end position="1184"/>
    </location>
</feature>
<dbReference type="GO" id="GO:0016887">
    <property type="term" value="F:ATP hydrolysis activity"/>
    <property type="evidence" value="ECO:0007669"/>
    <property type="project" value="InterPro"/>
</dbReference>
<feature type="domain" description="ABC transporter" evidence="9">
    <location>
        <begin position="61"/>
        <end position="314"/>
    </location>
</feature>
<keyword evidence="6 8" id="KW-1133">Transmembrane helix</keyword>
<dbReference type="Pfam" id="PF01061">
    <property type="entry name" value="ABC2_membrane"/>
    <property type="match status" value="2"/>
</dbReference>
<protein>
    <recommendedName>
        <fullName evidence="9">ABC transporter domain-containing protein</fullName>
    </recommendedName>
</protein>
<dbReference type="Gramene" id="OB12G22980.1">
    <property type="protein sequence ID" value="OB12G22980.1"/>
    <property type="gene ID" value="OB12G22980"/>
</dbReference>
<evidence type="ECO:0000313" key="10">
    <source>
        <dbReference type="EnsemblPlants" id="OB12G22980.1"/>
    </source>
</evidence>
<reference evidence="10" key="1">
    <citation type="journal article" date="2013" name="Nat. Commun.">
        <title>Whole-genome sequencing of Oryza brachyantha reveals mechanisms underlying Oryza genome evolution.</title>
        <authorList>
            <person name="Chen J."/>
            <person name="Huang Q."/>
            <person name="Gao D."/>
            <person name="Wang J."/>
            <person name="Lang Y."/>
            <person name="Liu T."/>
            <person name="Li B."/>
            <person name="Bai Z."/>
            <person name="Luis Goicoechea J."/>
            <person name="Liang C."/>
            <person name="Chen C."/>
            <person name="Zhang W."/>
            <person name="Sun S."/>
            <person name="Liao Y."/>
            <person name="Zhang X."/>
            <person name="Yang L."/>
            <person name="Song C."/>
            <person name="Wang M."/>
            <person name="Shi J."/>
            <person name="Liu G."/>
            <person name="Liu J."/>
            <person name="Zhou H."/>
            <person name="Zhou W."/>
            <person name="Yu Q."/>
            <person name="An N."/>
            <person name="Chen Y."/>
            <person name="Cai Q."/>
            <person name="Wang B."/>
            <person name="Liu B."/>
            <person name="Min J."/>
            <person name="Huang Y."/>
            <person name="Wu H."/>
            <person name="Li Z."/>
            <person name="Zhang Y."/>
            <person name="Yin Y."/>
            <person name="Song W."/>
            <person name="Jiang J."/>
            <person name="Jackson S.A."/>
            <person name="Wing R.A."/>
            <person name="Wang J."/>
            <person name="Chen M."/>
        </authorList>
    </citation>
    <scope>NUCLEOTIDE SEQUENCE [LARGE SCALE GENOMIC DNA]</scope>
    <source>
        <strain evidence="10">cv. IRGC 101232</strain>
    </source>
</reference>
<evidence type="ECO:0000256" key="1">
    <source>
        <dbReference type="ARBA" id="ARBA00004141"/>
    </source>
</evidence>
<feature type="transmembrane region" description="Helical" evidence="8">
    <location>
        <begin position="1087"/>
        <end position="1105"/>
    </location>
</feature>
<evidence type="ECO:0000256" key="8">
    <source>
        <dbReference type="SAM" id="Phobius"/>
    </source>
</evidence>
<keyword evidence="7 8" id="KW-0472">Membrane</keyword>
<dbReference type="PROSITE" id="PS50893">
    <property type="entry name" value="ABC_TRANSPORTER_2"/>
    <property type="match status" value="2"/>
</dbReference>
<reference evidence="10" key="2">
    <citation type="submission" date="2013-04" db="UniProtKB">
        <authorList>
            <consortium name="EnsemblPlants"/>
        </authorList>
    </citation>
    <scope>IDENTIFICATION</scope>
</reference>
<feature type="transmembrane region" description="Helical" evidence="8">
    <location>
        <begin position="533"/>
        <end position="553"/>
    </location>
</feature>
<evidence type="ECO:0000256" key="7">
    <source>
        <dbReference type="ARBA" id="ARBA00023136"/>
    </source>
</evidence>
<feature type="transmembrane region" description="Helical" evidence="8">
    <location>
        <begin position="1319"/>
        <end position="1340"/>
    </location>
</feature>
<dbReference type="SUPFAM" id="SSF52540">
    <property type="entry name" value="P-loop containing nucleoside triphosphate hydrolases"/>
    <property type="match status" value="2"/>
</dbReference>
<evidence type="ECO:0000256" key="5">
    <source>
        <dbReference type="ARBA" id="ARBA00022840"/>
    </source>
</evidence>
<dbReference type="Gene3D" id="3.40.50.300">
    <property type="entry name" value="P-loop containing nucleotide triphosphate hydrolases"/>
    <property type="match status" value="2"/>
</dbReference>
<dbReference type="Pfam" id="PF00005">
    <property type="entry name" value="ABC_tran"/>
    <property type="match status" value="2"/>
</dbReference>
<dbReference type="InterPro" id="IPR003593">
    <property type="entry name" value="AAA+_ATPase"/>
</dbReference>
<dbReference type="InterPro" id="IPR003439">
    <property type="entry name" value="ABC_transporter-like_ATP-bd"/>
</dbReference>
<name>J3NE90_ORYBR</name>
<dbReference type="eggNOG" id="KOG0065">
    <property type="taxonomic scope" value="Eukaryota"/>
</dbReference>
<organism evidence="10">
    <name type="scientific">Oryza brachyantha</name>
    <name type="common">malo sina</name>
    <dbReference type="NCBI Taxonomy" id="4533"/>
    <lineage>
        <taxon>Eukaryota</taxon>
        <taxon>Viridiplantae</taxon>
        <taxon>Streptophyta</taxon>
        <taxon>Embryophyta</taxon>
        <taxon>Tracheophyta</taxon>
        <taxon>Spermatophyta</taxon>
        <taxon>Magnoliopsida</taxon>
        <taxon>Liliopsida</taxon>
        <taxon>Poales</taxon>
        <taxon>Poaceae</taxon>
        <taxon>BOP clade</taxon>
        <taxon>Oryzoideae</taxon>
        <taxon>Oryzeae</taxon>
        <taxon>Oryzinae</taxon>
        <taxon>Oryza</taxon>
    </lineage>
</organism>
<evidence type="ECO:0000313" key="11">
    <source>
        <dbReference type="Proteomes" id="UP000006038"/>
    </source>
</evidence>
<feature type="transmembrane region" description="Helical" evidence="8">
    <location>
        <begin position="1199"/>
        <end position="1216"/>
    </location>
</feature>
<evidence type="ECO:0000256" key="3">
    <source>
        <dbReference type="ARBA" id="ARBA00022692"/>
    </source>
</evidence>
<feature type="transmembrane region" description="Helical" evidence="8">
    <location>
        <begin position="500"/>
        <end position="521"/>
    </location>
</feature>
<evidence type="ECO:0000256" key="6">
    <source>
        <dbReference type="ARBA" id="ARBA00022989"/>
    </source>
</evidence>
<dbReference type="EnsemblPlants" id="OB12G22980.1">
    <property type="protein sequence ID" value="OB12G22980.1"/>
    <property type="gene ID" value="OB12G22980"/>
</dbReference>
<dbReference type="InterPro" id="IPR027417">
    <property type="entry name" value="P-loop_NTPase"/>
</dbReference>
<dbReference type="SMART" id="SM00382">
    <property type="entry name" value="AAA"/>
    <property type="match status" value="2"/>
</dbReference>
<evidence type="ECO:0000256" key="2">
    <source>
        <dbReference type="ARBA" id="ARBA00022448"/>
    </source>
</evidence>
<keyword evidence="4" id="KW-0547">Nucleotide-binding</keyword>
<keyword evidence="3 8" id="KW-0812">Transmembrane</keyword>
<dbReference type="OMA" id="PSHVESW"/>
<evidence type="ECO:0000259" key="9">
    <source>
        <dbReference type="PROSITE" id="PS50893"/>
    </source>
</evidence>
<evidence type="ECO:0000256" key="4">
    <source>
        <dbReference type="ARBA" id="ARBA00022741"/>
    </source>
</evidence>
<proteinExistence type="predicted"/>
<keyword evidence="5" id="KW-0067">ATP-binding</keyword>
<dbReference type="GO" id="GO:0140359">
    <property type="term" value="F:ABC-type transporter activity"/>
    <property type="evidence" value="ECO:0007669"/>
    <property type="project" value="InterPro"/>
</dbReference>
<feature type="transmembrane region" description="Helical" evidence="8">
    <location>
        <begin position="467"/>
        <end position="488"/>
    </location>
</feature>
<feature type="transmembrane region" description="Helical" evidence="8">
    <location>
        <begin position="625"/>
        <end position="646"/>
    </location>
</feature>
<dbReference type="GO" id="GO:0005524">
    <property type="term" value="F:ATP binding"/>
    <property type="evidence" value="ECO:0007669"/>
    <property type="project" value="UniProtKB-KW"/>
</dbReference>